<keyword evidence="4" id="KW-0274">FAD</keyword>
<reference evidence="7" key="1">
    <citation type="journal article" date="2020" name="Stud. Mycol.">
        <title>101 Dothideomycetes genomes: a test case for predicting lifestyles and emergence of pathogens.</title>
        <authorList>
            <person name="Haridas S."/>
            <person name="Albert R."/>
            <person name="Binder M."/>
            <person name="Bloem J."/>
            <person name="Labutti K."/>
            <person name="Salamov A."/>
            <person name="Andreopoulos B."/>
            <person name="Baker S."/>
            <person name="Barry K."/>
            <person name="Bills G."/>
            <person name="Bluhm B."/>
            <person name="Cannon C."/>
            <person name="Castanera R."/>
            <person name="Culley D."/>
            <person name="Daum C."/>
            <person name="Ezra D."/>
            <person name="Gonzalez J."/>
            <person name="Henrissat B."/>
            <person name="Kuo A."/>
            <person name="Liang C."/>
            <person name="Lipzen A."/>
            <person name="Lutzoni F."/>
            <person name="Magnuson J."/>
            <person name="Mondo S."/>
            <person name="Nolan M."/>
            <person name="Ohm R."/>
            <person name="Pangilinan J."/>
            <person name="Park H.-J."/>
            <person name="Ramirez L."/>
            <person name="Alfaro M."/>
            <person name="Sun H."/>
            <person name="Tritt A."/>
            <person name="Yoshinaga Y."/>
            <person name="Zwiers L.-H."/>
            <person name="Turgeon B."/>
            <person name="Goodwin S."/>
            <person name="Spatafora J."/>
            <person name="Crous P."/>
            <person name="Grigoriev I."/>
        </authorList>
    </citation>
    <scope>NUCLEOTIDE SEQUENCE</scope>
    <source>
        <strain evidence="7">CBS 161.51</strain>
    </source>
</reference>
<accession>A0A6A5SYV9</accession>
<name>A0A6A5SYV9_9PLEO</name>
<organism evidence="7 8">
    <name type="scientific">Clathrospora elynae</name>
    <dbReference type="NCBI Taxonomy" id="706981"/>
    <lineage>
        <taxon>Eukaryota</taxon>
        <taxon>Fungi</taxon>
        <taxon>Dikarya</taxon>
        <taxon>Ascomycota</taxon>
        <taxon>Pezizomycotina</taxon>
        <taxon>Dothideomycetes</taxon>
        <taxon>Pleosporomycetidae</taxon>
        <taxon>Pleosporales</taxon>
        <taxon>Diademaceae</taxon>
        <taxon>Clathrospora</taxon>
    </lineage>
</organism>
<dbReference type="GO" id="GO:0004499">
    <property type="term" value="F:N,N-dimethylaniline monooxygenase activity"/>
    <property type="evidence" value="ECO:0007669"/>
    <property type="project" value="InterPro"/>
</dbReference>
<dbReference type="InterPro" id="IPR036188">
    <property type="entry name" value="FAD/NAD-bd_sf"/>
</dbReference>
<evidence type="ECO:0000256" key="2">
    <source>
        <dbReference type="ARBA" id="ARBA00010139"/>
    </source>
</evidence>
<dbReference type="EMBL" id="ML976039">
    <property type="protein sequence ID" value="KAF1942117.1"/>
    <property type="molecule type" value="Genomic_DNA"/>
</dbReference>
<proteinExistence type="inferred from homology"/>
<dbReference type="PANTHER" id="PTHR43098:SF2">
    <property type="entry name" value="FAD-BINDING MONOOXYGENASE AUSB-RELATED"/>
    <property type="match status" value="1"/>
</dbReference>
<dbReference type="SUPFAM" id="SSF51905">
    <property type="entry name" value="FAD/NAD(P)-binding domain"/>
    <property type="match status" value="2"/>
</dbReference>
<evidence type="ECO:0000256" key="1">
    <source>
        <dbReference type="ARBA" id="ARBA00001974"/>
    </source>
</evidence>
<dbReference type="Gene3D" id="3.50.50.60">
    <property type="entry name" value="FAD/NAD(P)-binding domain"/>
    <property type="match status" value="3"/>
</dbReference>
<gene>
    <name evidence="7" type="ORF">EJ02DRAFT_403291</name>
</gene>
<keyword evidence="8" id="KW-1185">Reference proteome</keyword>
<dbReference type="Proteomes" id="UP000800038">
    <property type="component" value="Unassembled WGS sequence"/>
</dbReference>
<dbReference type="AlphaFoldDB" id="A0A6A5SYV9"/>
<dbReference type="PANTHER" id="PTHR43098">
    <property type="entry name" value="L-ORNITHINE N(5)-MONOOXYGENASE-RELATED"/>
    <property type="match status" value="1"/>
</dbReference>
<comment type="cofactor">
    <cofactor evidence="1">
        <name>FAD</name>
        <dbReference type="ChEBI" id="CHEBI:57692"/>
    </cofactor>
</comment>
<dbReference type="GO" id="GO:0050660">
    <property type="term" value="F:flavin adenine dinucleotide binding"/>
    <property type="evidence" value="ECO:0007669"/>
    <property type="project" value="InterPro"/>
</dbReference>
<dbReference type="Pfam" id="PF13450">
    <property type="entry name" value="NAD_binding_8"/>
    <property type="match status" value="1"/>
</dbReference>
<evidence type="ECO:0000256" key="5">
    <source>
        <dbReference type="ARBA" id="ARBA00022857"/>
    </source>
</evidence>
<evidence type="ECO:0000313" key="8">
    <source>
        <dbReference type="Proteomes" id="UP000800038"/>
    </source>
</evidence>
<evidence type="ECO:0000313" key="7">
    <source>
        <dbReference type="EMBL" id="KAF1942117.1"/>
    </source>
</evidence>
<sequence>MTSTTTFIESNDNALPAEQKYFLEAAKRKRADGTKQFQQLHFSTNERLRSLADDVWADHTALDALPVPIDEGGRIKFLILGAGMGGIIMAIKLIKKGFAAEDILLVDSAGGTGGTWYWNRYPGLHCDIESYCYLPLLEEMGYMPKQKYSSGVEIREYLDKTVERFGLTGRVLFRTQATGLKWDENVKAWKSEFVMRRGPEGKEEKSISFHADFVTIASGLFPYPQVPKVPGLADFDGPMLHTARWNYGVTGGSSDDAFPEMEKLRGKRVGIVGTGATAIQVVPQLANNAKEVYVFQRTPSHVFTRGQRDTDPAEWREKIAAKPGWQKNRWENLAEAVSGHLQPDEDDVVDDEWTKLDTYSAIIGSNRFGRIAPEKAQEHIGKLSALDAPHAGKLRARISQIVQDEETARKLTPWYPTWCKRPTFSDQYLEAFNRENVHLIDTDGKGIDSFTAKGIVANGTEYPVDILILSTGYRSPAVGYDPGSRTGIEILGRNGRRMADKWEEEGISTLHGVLTAGFPNLFIQSPAQAGVTVNYVHVNDVLSEHIASIVAIAHQRSANKQESIVIEATAAAEQAWCMQIAQGAAFFSAAVICTPGYLNLEGEAFEMPAPDDHVAMIKKAKAAIWYKGLVDFEREMERWRGDGKLEGVEVGVGV</sequence>
<keyword evidence="3" id="KW-0285">Flavoprotein</keyword>
<keyword evidence="5" id="KW-0521">NADP</keyword>
<comment type="similarity">
    <text evidence="2">Belongs to the FAD-binding monooxygenase family.</text>
</comment>
<evidence type="ECO:0000256" key="4">
    <source>
        <dbReference type="ARBA" id="ARBA00022827"/>
    </source>
</evidence>
<dbReference type="InterPro" id="IPR050775">
    <property type="entry name" value="FAD-binding_Monooxygenases"/>
</dbReference>
<dbReference type="Pfam" id="PF00743">
    <property type="entry name" value="FMO-like"/>
    <property type="match status" value="1"/>
</dbReference>
<dbReference type="OrthoDB" id="66881at2759"/>
<protein>
    <submittedName>
        <fullName evidence="7">FAD/NAD(P)-binding domain-containing protein</fullName>
    </submittedName>
</protein>
<dbReference type="InterPro" id="IPR020946">
    <property type="entry name" value="Flavin_mOase-like"/>
</dbReference>
<evidence type="ECO:0000256" key="3">
    <source>
        <dbReference type="ARBA" id="ARBA00022630"/>
    </source>
</evidence>
<evidence type="ECO:0000256" key="6">
    <source>
        <dbReference type="ARBA" id="ARBA00023002"/>
    </source>
</evidence>
<dbReference type="GO" id="GO:0050661">
    <property type="term" value="F:NADP binding"/>
    <property type="evidence" value="ECO:0007669"/>
    <property type="project" value="InterPro"/>
</dbReference>
<keyword evidence="6" id="KW-0560">Oxidoreductase</keyword>